<feature type="domain" description="Glutamate/phenylalanine/leucine/valine/L-tryptophan dehydrogenase C-terminal" evidence="7">
    <location>
        <begin position="194"/>
        <end position="427"/>
    </location>
</feature>
<name>A0A7D5KTB8_9EURY</name>
<dbReference type="OrthoDB" id="169549at2157"/>
<dbReference type="SMART" id="SM00839">
    <property type="entry name" value="ELFV_dehydrog"/>
    <property type="match status" value="1"/>
</dbReference>
<feature type="region of interest" description="Disordered" evidence="6">
    <location>
        <begin position="1"/>
        <end position="20"/>
    </location>
</feature>
<dbReference type="InterPro" id="IPR006095">
    <property type="entry name" value="Glu/Leu/Phe/Val/Trp_DH"/>
</dbReference>
<comment type="similarity">
    <text evidence="1 4 5">Belongs to the Glu/Leu/Phe/Val dehydrogenases family.</text>
</comment>
<evidence type="ECO:0000256" key="4">
    <source>
        <dbReference type="PIRNR" id="PIRNR000185"/>
    </source>
</evidence>
<proteinExistence type="inferred from homology"/>
<dbReference type="GO" id="GO:0004352">
    <property type="term" value="F:glutamate dehydrogenase (NAD+) activity"/>
    <property type="evidence" value="ECO:0007669"/>
    <property type="project" value="TreeGrafter"/>
</dbReference>
<evidence type="ECO:0000313" key="9">
    <source>
        <dbReference type="Proteomes" id="UP000509241"/>
    </source>
</evidence>
<dbReference type="Proteomes" id="UP000509241">
    <property type="component" value="Chromosome"/>
</dbReference>
<keyword evidence="9" id="KW-1185">Reference proteome</keyword>
<dbReference type="AlphaFoldDB" id="A0A7D5KTB8"/>
<keyword evidence="3 4" id="KW-0560">Oxidoreductase</keyword>
<dbReference type="Pfam" id="PF00208">
    <property type="entry name" value="ELFV_dehydrog"/>
    <property type="match status" value="1"/>
</dbReference>
<evidence type="ECO:0000256" key="1">
    <source>
        <dbReference type="ARBA" id="ARBA00006382"/>
    </source>
</evidence>
<dbReference type="SUPFAM" id="SSF51735">
    <property type="entry name" value="NAD(P)-binding Rossmann-fold domains"/>
    <property type="match status" value="1"/>
</dbReference>
<dbReference type="RefSeq" id="WP_179262794.1">
    <property type="nucleotide sequence ID" value="NZ_CP058601.1"/>
</dbReference>
<protein>
    <recommendedName>
        <fullName evidence="4">Glutamate dehydrogenase</fullName>
    </recommendedName>
</protein>
<dbReference type="InterPro" id="IPR006096">
    <property type="entry name" value="Glu/Leu/Phe/Val/Trp_DH_C"/>
</dbReference>
<sequence length="427" mass="45278">MTTFNDSTTDEPSRTDPDLDAPWTYATAAARRLGVPDDIEQRLLYPTHRQRITVPFERDDGSRGVCEGYRVRHDAVRGRYLGPHRYDLSLTGNDCAGLAAATTVSAAIADVPFGGAAGGIAVDPTTLSRDERVSLTRSYASRINGLGPEDDVLFPGVGTDERTMAQIADAVSDRVDRPQNAAVAGKPPALGGHREITRAAGHSVAHVTQDVLETDLDRPLSDATVAIYGTGQLGATTARLLEFWGATVIAMCNDQAGLAAPESENGLDTDLAPSYLERPGALSAYDDGTTTGTENVLEQDVDVLILAAPATAVTAENADEIQADLVVEGATGSVTPGGQSVLAERDSTVVPDVLAAVGRPIAAHLEWVESLGRDQMSDARVTNEFGYALTDAVDDVRDRRERCSLSWREAAYSVGLSRVAAAYEVVR</sequence>
<evidence type="ECO:0000256" key="2">
    <source>
        <dbReference type="ARBA" id="ARBA00011643"/>
    </source>
</evidence>
<evidence type="ECO:0000259" key="7">
    <source>
        <dbReference type="SMART" id="SM00839"/>
    </source>
</evidence>
<dbReference type="EMBL" id="CP058601">
    <property type="protein sequence ID" value="QLG50364.1"/>
    <property type="molecule type" value="Genomic_DNA"/>
</dbReference>
<evidence type="ECO:0000256" key="6">
    <source>
        <dbReference type="SAM" id="MobiDB-lite"/>
    </source>
</evidence>
<comment type="subunit">
    <text evidence="2">Homohexamer.</text>
</comment>
<dbReference type="GeneID" id="56034963"/>
<evidence type="ECO:0000256" key="3">
    <source>
        <dbReference type="ARBA" id="ARBA00023002"/>
    </source>
</evidence>
<dbReference type="InterPro" id="IPR014362">
    <property type="entry name" value="Glu_DH"/>
</dbReference>
<accession>A0A7D5KTB8</accession>
<dbReference type="GO" id="GO:0006538">
    <property type="term" value="P:L-glutamate catabolic process"/>
    <property type="evidence" value="ECO:0007669"/>
    <property type="project" value="TreeGrafter"/>
</dbReference>
<dbReference type="Gene3D" id="3.40.50.720">
    <property type="entry name" value="NAD(P)-binding Rossmann-like Domain"/>
    <property type="match status" value="1"/>
</dbReference>
<dbReference type="PANTHER" id="PTHR11606">
    <property type="entry name" value="GLUTAMATE DEHYDROGENASE"/>
    <property type="match status" value="1"/>
</dbReference>
<dbReference type="InterPro" id="IPR046346">
    <property type="entry name" value="Aminoacid_DH-like_N_sf"/>
</dbReference>
<reference evidence="8 9" key="1">
    <citation type="submission" date="2020-07" db="EMBL/GenBank/DDBJ databases">
        <authorList>
            <person name="Cui H."/>
        </authorList>
    </citation>
    <scope>NUCLEOTIDE SEQUENCE [LARGE SCALE GENOMIC DNA]</scope>
    <source>
        <strain evidence="8 9">YPL8</strain>
    </source>
</reference>
<dbReference type="InterPro" id="IPR036291">
    <property type="entry name" value="NAD(P)-bd_dom_sf"/>
</dbReference>
<dbReference type="PANTHER" id="PTHR11606:SF13">
    <property type="entry name" value="GLUTAMATE DEHYDROGENASE 1, MITOCHONDRIAL"/>
    <property type="match status" value="1"/>
</dbReference>
<dbReference type="SUPFAM" id="SSF53223">
    <property type="entry name" value="Aminoacid dehydrogenase-like, N-terminal domain"/>
    <property type="match status" value="1"/>
</dbReference>
<organism evidence="8 9">
    <name type="scientific">Natrinema halophilum</name>
    <dbReference type="NCBI Taxonomy" id="1699371"/>
    <lineage>
        <taxon>Archaea</taxon>
        <taxon>Methanobacteriati</taxon>
        <taxon>Methanobacteriota</taxon>
        <taxon>Stenosarchaea group</taxon>
        <taxon>Halobacteria</taxon>
        <taxon>Halobacteriales</taxon>
        <taxon>Natrialbaceae</taxon>
        <taxon>Natrinema</taxon>
    </lineage>
</organism>
<dbReference type="KEGG" id="haly:HYG82_16690"/>
<dbReference type="InterPro" id="IPR006097">
    <property type="entry name" value="Glu/Leu/Phe/Val/Trp_DH_dimer"/>
</dbReference>
<dbReference type="Pfam" id="PF02812">
    <property type="entry name" value="ELFV_dehydrog_N"/>
    <property type="match status" value="1"/>
</dbReference>
<dbReference type="PIRSF" id="PIRSF000185">
    <property type="entry name" value="Glu_DH"/>
    <property type="match status" value="1"/>
</dbReference>
<evidence type="ECO:0000313" key="8">
    <source>
        <dbReference type="EMBL" id="QLG50364.1"/>
    </source>
</evidence>
<dbReference type="Gene3D" id="3.40.50.10860">
    <property type="entry name" value="Leucine Dehydrogenase, chain A, domain 1"/>
    <property type="match status" value="1"/>
</dbReference>
<gene>
    <name evidence="8" type="ORF">HYG82_16690</name>
</gene>
<evidence type="ECO:0000256" key="5">
    <source>
        <dbReference type="RuleBase" id="RU004417"/>
    </source>
</evidence>
<dbReference type="PRINTS" id="PR00082">
    <property type="entry name" value="GLFDHDRGNASE"/>
</dbReference>